<keyword evidence="7" id="KW-1003">Cell membrane</keyword>
<dbReference type="SUPFAM" id="SSF56601">
    <property type="entry name" value="beta-lactamase/transpeptidase-like"/>
    <property type="match status" value="1"/>
</dbReference>
<keyword evidence="10 23" id="KW-0328">Glycosyltransferase</keyword>
<dbReference type="AlphaFoldDB" id="A0A2W4QIM5"/>
<evidence type="ECO:0000256" key="7">
    <source>
        <dbReference type="ARBA" id="ARBA00022475"/>
    </source>
</evidence>
<keyword evidence="12" id="KW-0378">Hydrolase</keyword>
<evidence type="ECO:0000256" key="25">
    <source>
        <dbReference type="SAM" id="MobiDB-lite"/>
    </source>
</evidence>
<dbReference type="Gene3D" id="1.10.3810.10">
    <property type="entry name" value="Biosynthetic peptidoglycan transglycosylase-like"/>
    <property type="match status" value="1"/>
</dbReference>
<evidence type="ECO:0000256" key="17">
    <source>
        <dbReference type="ARBA" id="ARBA00023268"/>
    </source>
</evidence>
<dbReference type="GO" id="GO:0006508">
    <property type="term" value="P:proteolysis"/>
    <property type="evidence" value="ECO:0007669"/>
    <property type="project" value="UniProtKB-KW"/>
</dbReference>
<evidence type="ECO:0000256" key="14">
    <source>
        <dbReference type="ARBA" id="ARBA00022984"/>
    </source>
</evidence>
<dbReference type="Gene3D" id="3.30.2060.10">
    <property type="entry name" value="Penicillin-binding protein 1b domain"/>
    <property type="match status" value="1"/>
</dbReference>
<feature type="domain" description="Bifunctional transglycosylase second" evidence="29">
    <location>
        <begin position="73"/>
        <end position="157"/>
    </location>
</feature>
<keyword evidence="18 23" id="KW-0961">Cell wall biogenesis/degradation</keyword>
<keyword evidence="8" id="KW-0121">Carboxypeptidase</keyword>
<evidence type="ECO:0000256" key="20">
    <source>
        <dbReference type="ARBA" id="ARBA00034000"/>
    </source>
</evidence>
<dbReference type="InterPro" id="IPR036950">
    <property type="entry name" value="PBP_transglycosylase"/>
</dbReference>
<reference evidence="30 31" key="1">
    <citation type="journal article" date="2018" name="Aquat. Microb. Ecol.">
        <title>Gammaproteobacterial methanotrophs dominate.</title>
        <authorList>
            <person name="Rissanen A.J."/>
            <person name="Saarenheimo J."/>
            <person name="Tiirola M."/>
            <person name="Peura S."/>
            <person name="Aalto S.L."/>
            <person name="Karvinen A."/>
            <person name="Nykanen H."/>
        </authorList>
    </citation>
    <scope>NUCLEOTIDE SEQUENCE [LARGE SCALE GENOMIC DNA]</scope>
    <source>
        <strain evidence="30">AMbin10</strain>
    </source>
</reference>
<evidence type="ECO:0000256" key="24">
    <source>
        <dbReference type="PIRSR" id="PIRSR002799-1"/>
    </source>
</evidence>
<evidence type="ECO:0000313" key="31">
    <source>
        <dbReference type="Proteomes" id="UP000249396"/>
    </source>
</evidence>
<comment type="catalytic activity">
    <reaction evidence="20">
        <text>Preferential cleavage: (Ac)2-L-Lys-D-Ala-|-D-Ala. Also transpeptidation of peptidyl-alanyl moieties that are N-acyl substituents of D-alanine.</text>
        <dbReference type="EC" id="3.4.16.4"/>
    </reaction>
</comment>
<evidence type="ECO:0000256" key="11">
    <source>
        <dbReference type="ARBA" id="ARBA00022679"/>
    </source>
</evidence>
<dbReference type="GO" id="GO:0009274">
    <property type="term" value="C:peptidoglycan-based cell wall"/>
    <property type="evidence" value="ECO:0007669"/>
    <property type="project" value="UniProtKB-UniRule"/>
</dbReference>
<keyword evidence="9" id="KW-0645">Protease</keyword>
<evidence type="ECO:0000256" key="21">
    <source>
        <dbReference type="ARBA" id="ARBA00049902"/>
    </source>
</evidence>
<comment type="function">
    <text evidence="1 23">Cell wall formation. Synthesis of cross-linked peptidoglycan from the lipid intermediates. The enzyme has a penicillin-insensitive transglycosylase N-terminal domain (formation of linear glycan strands) and a penicillin-sensitive transpeptidase C-terminal domain (cross-linking of the peptide subunits).</text>
</comment>
<dbReference type="PANTHER" id="PTHR32282">
    <property type="entry name" value="BINDING PROTEIN TRANSPEPTIDASE, PUTATIVE-RELATED"/>
    <property type="match status" value="1"/>
</dbReference>
<evidence type="ECO:0000256" key="23">
    <source>
        <dbReference type="PIRNR" id="PIRNR002799"/>
    </source>
</evidence>
<dbReference type="SUPFAM" id="SSF53955">
    <property type="entry name" value="Lysozyme-like"/>
    <property type="match status" value="1"/>
</dbReference>
<feature type="compositionally biased region" description="Basic and acidic residues" evidence="25">
    <location>
        <begin position="778"/>
        <end position="790"/>
    </location>
</feature>
<dbReference type="PANTHER" id="PTHR32282:SF11">
    <property type="entry name" value="PENICILLIN-BINDING PROTEIN 1B"/>
    <property type="match status" value="1"/>
</dbReference>
<keyword evidence="15 26" id="KW-0472">Membrane</keyword>
<feature type="domain" description="Glycosyl transferase family 51" evidence="28">
    <location>
        <begin position="170"/>
        <end position="340"/>
    </location>
</feature>
<evidence type="ECO:0000256" key="5">
    <source>
        <dbReference type="ARBA" id="ARBA00007739"/>
    </source>
</evidence>
<feature type="active site" description="Proton donor; for transglycosylase activity" evidence="24">
    <location>
        <position position="193"/>
    </location>
</feature>
<evidence type="ECO:0000256" key="3">
    <source>
        <dbReference type="ARBA" id="ARBA00004752"/>
    </source>
</evidence>
<dbReference type="InterPro" id="IPR050396">
    <property type="entry name" value="Glycosyltr_51/Transpeptidase"/>
</dbReference>
<evidence type="ECO:0000256" key="12">
    <source>
        <dbReference type="ARBA" id="ARBA00022801"/>
    </source>
</evidence>
<dbReference type="PIRSF" id="PIRSF002799">
    <property type="entry name" value="PBP_1b"/>
    <property type="match status" value="1"/>
</dbReference>
<dbReference type="EMBL" id="QJPH01000502">
    <property type="protein sequence ID" value="PZN72015.1"/>
    <property type="molecule type" value="Genomic_DNA"/>
</dbReference>
<keyword evidence="13 23" id="KW-0133">Cell shape</keyword>
<feature type="region of interest" description="Disordered" evidence="25">
    <location>
        <begin position="757"/>
        <end position="790"/>
    </location>
</feature>
<dbReference type="GO" id="GO:0009252">
    <property type="term" value="P:peptidoglycan biosynthetic process"/>
    <property type="evidence" value="ECO:0007669"/>
    <property type="project" value="UniProtKB-UniRule"/>
</dbReference>
<sequence length="790" mass="87664">MQKKRQRTLAKSKQKPVRPPFSRKLKKWVFLLVCMLIVALIPYVYYLDYTVRQQFEGKRWALPARVYAAPIELYAGLGMDDSRLSKILGELKYRADPNLSTQGSYVRLGNEITLNTRQFKFWDKPEPSHRVRIVFSGGSIEAIEDVNEGKELSLLRMEPIQIGSFYPALKEDRVLIKLEQAPKPLVNALLAVEDRDFYDHFGISPKGILRAMWANLRAGGLVQGGSTLTQQLVKNFYLNSERTLVRKLNEVIMALILEARYSKDAILEAYLNEIYLGQDGARAIHGFGLASQFYFSRSPDELELHHSALLVALVRGPSFYDPFKTPDKAKKRRDMVLEEMADLGYITKAQAEQAKLKPLDVLKDPHQAISRYPAFLDLVRRQLQQEYRNSDLTSEGLGIFTTLDVEAQDNLESSIEATLKKLDKQTKTDVPLETAAIFTRRTTGEIVAFAGARDPTVAGFNRALDSVRQIGSLYKPVVYLTALANPQKYTVITPVQDTAYRLSSPGSEPWVPKNYDGREHGTVALHKALANSFNLATVRLGMGVGVAHTVKTLHNLGVDRSMPVFPSTLLGIGELSPMEVTQMYQTLASDGFVTPPHAIQSVVALDGKPLQRYGLKVKQSIAPSAVFLVDTILQEVAREGTAKPVYAYLPHDFNVAGKTGTTNDMRDSWFAGFTGDYLGVVWVGRDDNQPAKLTGAQGALQLWGATMRKISHEPLELDPPDDVSLVWIDRNNGLRASEACPSATRYPFIEGSAPKGFSACTQGGGSSSDKPSEAGSGEGEKDESWLKGLF</sequence>
<dbReference type="UniPathway" id="UPA00219"/>
<evidence type="ECO:0000259" key="28">
    <source>
        <dbReference type="Pfam" id="PF00912"/>
    </source>
</evidence>
<dbReference type="GO" id="GO:0008658">
    <property type="term" value="F:penicillin binding"/>
    <property type="evidence" value="ECO:0007669"/>
    <property type="project" value="UniProtKB-UniRule"/>
</dbReference>
<comment type="catalytic activity">
    <reaction evidence="21">
        <text>[GlcNAc-(1-&gt;4)-Mur2Ac(oyl-L-Ala-gamma-D-Glu-L-Lys-D-Ala-D-Ala)](n)-di-trans,octa-cis-undecaprenyl diphosphate + beta-D-GlcNAc-(1-&gt;4)-Mur2Ac(oyl-L-Ala-gamma-D-Glu-L-Lys-D-Ala-D-Ala)-di-trans,octa-cis-undecaprenyl diphosphate = [GlcNAc-(1-&gt;4)-Mur2Ac(oyl-L-Ala-gamma-D-Glu-L-Lys-D-Ala-D-Ala)](n+1)-di-trans,octa-cis-undecaprenyl diphosphate + di-trans,octa-cis-undecaprenyl diphosphate + H(+)</text>
        <dbReference type="Rhea" id="RHEA:23708"/>
        <dbReference type="Rhea" id="RHEA-COMP:9602"/>
        <dbReference type="Rhea" id="RHEA-COMP:9603"/>
        <dbReference type="ChEBI" id="CHEBI:15378"/>
        <dbReference type="ChEBI" id="CHEBI:58405"/>
        <dbReference type="ChEBI" id="CHEBI:60033"/>
        <dbReference type="ChEBI" id="CHEBI:78435"/>
        <dbReference type="EC" id="2.4.99.28"/>
    </reaction>
</comment>
<evidence type="ECO:0000256" key="2">
    <source>
        <dbReference type="ARBA" id="ARBA00004236"/>
    </source>
</evidence>
<keyword evidence="17" id="KW-0511">Multifunctional enzyme</keyword>
<feature type="active site" description="Acyl-ester intermediate; for transpeptidase activity" evidence="24">
    <location>
        <position position="472"/>
    </location>
</feature>
<dbReference type="GO" id="GO:0008955">
    <property type="term" value="F:peptidoglycan glycosyltransferase activity"/>
    <property type="evidence" value="ECO:0007669"/>
    <property type="project" value="UniProtKB-UniRule"/>
</dbReference>
<dbReference type="InterPro" id="IPR001460">
    <property type="entry name" value="PCN-bd_Tpept"/>
</dbReference>
<comment type="caution">
    <text evidence="30">The sequence shown here is derived from an EMBL/GenBank/DDBJ whole genome shotgun (WGS) entry which is preliminary data.</text>
</comment>
<accession>A0A2W4QIM5</accession>
<keyword evidence="26" id="KW-1133">Transmembrane helix</keyword>
<evidence type="ECO:0000256" key="13">
    <source>
        <dbReference type="ARBA" id="ARBA00022960"/>
    </source>
</evidence>
<dbReference type="NCBIfam" id="TIGR02071">
    <property type="entry name" value="PBP_1b"/>
    <property type="match status" value="1"/>
</dbReference>
<evidence type="ECO:0000256" key="10">
    <source>
        <dbReference type="ARBA" id="ARBA00022676"/>
    </source>
</evidence>
<dbReference type="Proteomes" id="UP000249396">
    <property type="component" value="Unassembled WGS sequence"/>
</dbReference>
<comment type="similarity">
    <text evidence="5 23">In the N-terminal section; belongs to the glycosyltransferase 51 family.</text>
</comment>
<dbReference type="Pfam" id="PF00905">
    <property type="entry name" value="Transpeptidase"/>
    <property type="match status" value="1"/>
</dbReference>
<dbReference type="GO" id="GO:0008360">
    <property type="term" value="P:regulation of cell shape"/>
    <property type="evidence" value="ECO:0007669"/>
    <property type="project" value="UniProtKB-UniRule"/>
</dbReference>
<comment type="subcellular location">
    <subcellularLocation>
        <location evidence="2">Cell membrane</location>
    </subcellularLocation>
</comment>
<dbReference type="InterPro" id="IPR011813">
    <property type="entry name" value="PBP_1b"/>
</dbReference>
<dbReference type="GO" id="GO:0071555">
    <property type="term" value="P:cell wall organization"/>
    <property type="evidence" value="ECO:0007669"/>
    <property type="project" value="UniProtKB-UniRule"/>
</dbReference>
<dbReference type="GO" id="GO:0046677">
    <property type="term" value="P:response to antibiotic"/>
    <property type="evidence" value="ECO:0007669"/>
    <property type="project" value="UniProtKB-UniRule"/>
</dbReference>
<evidence type="ECO:0000256" key="16">
    <source>
        <dbReference type="ARBA" id="ARBA00023251"/>
    </source>
</evidence>
<evidence type="ECO:0000256" key="9">
    <source>
        <dbReference type="ARBA" id="ARBA00022670"/>
    </source>
</evidence>
<keyword evidence="11 23" id="KW-0808">Transferase</keyword>
<evidence type="ECO:0000256" key="4">
    <source>
        <dbReference type="ARBA" id="ARBA00007090"/>
    </source>
</evidence>
<evidence type="ECO:0000259" key="27">
    <source>
        <dbReference type="Pfam" id="PF00905"/>
    </source>
</evidence>
<feature type="transmembrane region" description="Helical" evidence="26">
    <location>
        <begin position="28"/>
        <end position="46"/>
    </location>
</feature>
<dbReference type="FunFam" id="1.10.3810.10:FF:000001">
    <property type="entry name" value="Penicillin-binding protein 1A"/>
    <property type="match status" value="1"/>
</dbReference>
<dbReference type="Pfam" id="PF14814">
    <property type="entry name" value="UB2H"/>
    <property type="match status" value="1"/>
</dbReference>
<evidence type="ECO:0000256" key="1">
    <source>
        <dbReference type="ARBA" id="ARBA00002624"/>
    </source>
</evidence>
<evidence type="ECO:0000259" key="29">
    <source>
        <dbReference type="Pfam" id="PF14814"/>
    </source>
</evidence>
<comment type="pathway">
    <text evidence="3 23">Cell wall biogenesis; peptidoglycan biosynthesis.</text>
</comment>
<dbReference type="GO" id="GO:0005886">
    <property type="term" value="C:plasma membrane"/>
    <property type="evidence" value="ECO:0007669"/>
    <property type="project" value="UniProtKB-SubCell"/>
</dbReference>
<evidence type="ECO:0000256" key="26">
    <source>
        <dbReference type="SAM" id="Phobius"/>
    </source>
</evidence>
<evidence type="ECO:0000256" key="6">
    <source>
        <dbReference type="ARBA" id="ARBA00018637"/>
    </source>
</evidence>
<dbReference type="InterPro" id="IPR012338">
    <property type="entry name" value="Beta-lactam/transpept-like"/>
</dbReference>
<organism evidence="30 31">
    <name type="scientific">Candidatus Methylumidiphilus alinenensis</name>
    <dbReference type="NCBI Taxonomy" id="2202197"/>
    <lineage>
        <taxon>Bacteria</taxon>
        <taxon>Pseudomonadati</taxon>
        <taxon>Pseudomonadota</taxon>
        <taxon>Gammaproteobacteria</taxon>
        <taxon>Methylococcales</taxon>
        <taxon>Candidatus Methylumidiphilus</taxon>
    </lineage>
</organism>
<dbReference type="Gene3D" id="3.40.710.10">
    <property type="entry name" value="DD-peptidase/beta-lactamase superfamily"/>
    <property type="match status" value="1"/>
</dbReference>
<evidence type="ECO:0000256" key="18">
    <source>
        <dbReference type="ARBA" id="ARBA00023316"/>
    </source>
</evidence>
<evidence type="ECO:0000313" key="30">
    <source>
        <dbReference type="EMBL" id="PZN72015.1"/>
    </source>
</evidence>
<name>A0A2W4QIM5_9GAMM</name>
<dbReference type="InterPro" id="IPR028166">
    <property type="entry name" value="UB2H"/>
</dbReference>
<dbReference type="GO" id="GO:0009002">
    <property type="term" value="F:serine-type D-Ala-D-Ala carboxypeptidase activity"/>
    <property type="evidence" value="ECO:0007669"/>
    <property type="project" value="UniProtKB-EC"/>
</dbReference>
<evidence type="ECO:0000256" key="22">
    <source>
        <dbReference type="NCBIfam" id="TIGR02071"/>
    </source>
</evidence>
<evidence type="ECO:0000256" key="15">
    <source>
        <dbReference type="ARBA" id="ARBA00023136"/>
    </source>
</evidence>
<keyword evidence="16" id="KW-0046">Antibiotic resistance</keyword>
<keyword evidence="14 23" id="KW-0573">Peptidoglycan synthesis</keyword>
<evidence type="ECO:0000256" key="8">
    <source>
        <dbReference type="ARBA" id="ARBA00022645"/>
    </source>
</evidence>
<gene>
    <name evidence="30" type="primary">mrcB</name>
    <name evidence="30" type="ORF">DM484_25085</name>
</gene>
<feature type="domain" description="Penicillin-binding protein transpeptidase" evidence="27">
    <location>
        <begin position="436"/>
        <end position="674"/>
    </location>
</feature>
<dbReference type="Pfam" id="PF00912">
    <property type="entry name" value="Transgly"/>
    <property type="match status" value="1"/>
</dbReference>
<proteinExistence type="inferred from homology"/>
<evidence type="ECO:0000256" key="19">
    <source>
        <dbReference type="ARBA" id="ARBA00032454"/>
    </source>
</evidence>
<protein>
    <recommendedName>
        <fullName evidence="6 22">Penicillin-binding protein 1B</fullName>
        <shortName evidence="23">PBP-1b</shortName>
        <shortName evidence="23">PBP1b</shortName>
    </recommendedName>
    <alternativeName>
        <fullName evidence="19 23">Murein polymerase</fullName>
    </alternativeName>
</protein>
<keyword evidence="26" id="KW-0812">Transmembrane</keyword>
<dbReference type="GO" id="GO:0030288">
    <property type="term" value="C:outer membrane-bounded periplasmic space"/>
    <property type="evidence" value="ECO:0007669"/>
    <property type="project" value="TreeGrafter"/>
</dbReference>
<comment type="similarity">
    <text evidence="4 23">In the C-terminal section; belongs to the transpeptidase family.</text>
</comment>
<dbReference type="InterPro" id="IPR023346">
    <property type="entry name" value="Lysozyme-like_dom_sf"/>
</dbReference>
<dbReference type="NCBIfam" id="TIGR02074">
    <property type="entry name" value="PBP_1a_fam"/>
    <property type="match status" value="1"/>
</dbReference>
<dbReference type="InterPro" id="IPR001264">
    <property type="entry name" value="Glyco_trans_51"/>
</dbReference>